<dbReference type="EMBL" id="FQZU01000013">
    <property type="protein sequence ID" value="SHJ84669.1"/>
    <property type="molecule type" value="Genomic_DNA"/>
</dbReference>
<evidence type="ECO:0000256" key="3">
    <source>
        <dbReference type="ARBA" id="ARBA00018141"/>
    </source>
</evidence>
<evidence type="ECO:0000256" key="2">
    <source>
        <dbReference type="ARBA" id="ARBA00008900"/>
    </source>
</evidence>
<dbReference type="PANTHER" id="PTHR12589">
    <property type="entry name" value="PYRUVOYL TETRAHYDROBIOPTERIN SYNTHASE"/>
    <property type="match status" value="1"/>
</dbReference>
<dbReference type="GO" id="GO:0070497">
    <property type="term" value="F:6-carboxytetrahydropterin synthase activity"/>
    <property type="evidence" value="ECO:0007669"/>
    <property type="project" value="UniProtKB-EC"/>
</dbReference>
<keyword evidence="5" id="KW-0671">Queuosine biosynthesis</keyword>
<comment type="similarity">
    <text evidence="2 5">Belongs to the PTPS family. QueD subfamily.</text>
</comment>
<dbReference type="InterPro" id="IPR038418">
    <property type="entry name" value="6-PTP_synth/QueD_sf"/>
</dbReference>
<dbReference type="NCBIfam" id="TIGR03367">
    <property type="entry name" value="queuosine_QueD"/>
    <property type="match status" value="1"/>
</dbReference>
<evidence type="ECO:0000256" key="5">
    <source>
        <dbReference type="PIRNR" id="PIRNR006113"/>
    </source>
</evidence>
<dbReference type="OrthoDB" id="9804698at2"/>
<dbReference type="GO" id="GO:0008616">
    <property type="term" value="P:tRNA queuosine(34) biosynthetic process"/>
    <property type="evidence" value="ECO:0007669"/>
    <property type="project" value="UniProtKB-KW"/>
</dbReference>
<dbReference type="EC" id="4.-.-.-" evidence="5"/>
<dbReference type="Proteomes" id="UP000183994">
    <property type="component" value="Unassembled WGS sequence"/>
</dbReference>
<organism evidence="8 9">
    <name type="scientific">Desulfatibacillum alkenivorans DSM 16219</name>
    <dbReference type="NCBI Taxonomy" id="1121393"/>
    <lineage>
        <taxon>Bacteria</taxon>
        <taxon>Pseudomonadati</taxon>
        <taxon>Thermodesulfobacteriota</taxon>
        <taxon>Desulfobacteria</taxon>
        <taxon>Desulfobacterales</taxon>
        <taxon>Desulfatibacillaceae</taxon>
        <taxon>Desulfatibacillum</taxon>
    </lineage>
</organism>
<name>A0A1M6MMJ5_9BACT</name>
<reference evidence="9" key="1">
    <citation type="submission" date="2016-11" db="EMBL/GenBank/DDBJ databases">
        <authorList>
            <person name="Varghese N."/>
            <person name="Submissions S."/>
        </authorList>
    </citation>
    <scope>NUCLEOTIDE SEQUENCE [LARGE SCALE GENOMIC DNA]</scope>
    <source>
        <strain evidence="9">DSM 16219</strain>
    </source>
</reference>
<keyword evidence="9" id="KW-1185">Reference proteome</keyword>
<protein>
    <recommendedName>
        <fullName evidence="3 5">6-carboxy-5,6,7,8-tetrahydropterin synthase</fullName>
        <ecNumber evidence="5">4.-.-.-</ecNumber>
    </recommendedName>
</protein>
<feature type="active site" description="Charge relay system" evidence="6">
    <location>
        <position position="115"/>
    </location>
</feature>
<gene>
    <name evidence="8" type="ORF">SAMN02745216_02371</name>
</gene>
<dbReference type="RefSeq" id="WP_073476003.1">
    <property type="nucleotide sequence ID" value="NZ_FQZU01000013.1"/>
</dbReference>
<feature type="binding site" evidence="7">
    <location>
        <position position="17"/>
    </location>
    <ligand>
        <name>Zn(2+)</name>
        <dbReference type="ChEBI" id="CHEBI:29105"/>
    </ligand>
</feature>
<keyword evidence="5" id="KW-0456">Lyase</keyword>
<evidence type="ECO:0000256" key="6">
    <source>
        <dbReference type="PIRSR" id="PIRSR006113-1"/>
    </source>
</evidence>
<evidence type="ECO:0000313" key="9">
    <source>
        <dbReference type="Proteomes" id="UP000183994"/>
    </source>
</evidence>
<evidence type="ECO:0000256" key="4">
    <source>
        <dbReference type="ARBA" id="ARBA00048807"/>
    </source>
</evidence>
<comment type="catalytic activity">
    <reaction evidence="4 5">
        <text>7,8-dihydroneopterin 3'-triphosphate + H2O = 6-carboxy-5,6,7,8-tetrahydropterin + triphosphate + acetaldehyde + 2 H(+)</text>
        <dbReference type="Rhea" id="RHEA:27966"/>
        <dbReference type="ChEBI" id="CHEBI:15343"/>
        <dbReference type="ChEBI" id="CHEBI:15377"/>
        <dbReference type="ChEBI" id="CHEBI:15378"/>
        <dbReference type="ChEBI" id="CHEBI:18036"/>
        <dbReference type="ChEBI" id="CHEBI:58462"/>
        <dbReference type="ChEBI" id="CHEBI:61032"/>
        <dbReference type="EC" id="4.1.2.50"/>
    </reaction>
</comment>
<evidence type="ECO:0000256" key="1">
    <source>
        <dbReference type="ARBA" id="ARBA00005061"/>
    </source>
</evidence>
<dbReference type="STRING" id="1121393.SAMN02745216_02371"/>
<dbReference type="PIRSF" id="PIRSF006113">
    <property type="entry name" value="PTP_synth"/>
    <property type="match status" value="1"/>
</dbReference>
<dbReference type="InterPro" id="IPR007115">
    <property type="entry name" value="6-PTP_synth/QueD"/>
</dbReference>
<dbReference type="Pfam" id="PF01242">
    <property type="entry name" value="PTPS"/>
    <property type="match status" value="1"/>
</dbReference>
<keyword evidence="5 7" id="KW-0862">Zinc</keyword>
<sequence>MAGVFEIYVKTHFSAAHALTGYDGDCSRIHGHNWMVEVSIQCRKLDNVGIGIDFKDVKDAVEEITQGLDHCMLNDHPAFQSVNPTSENVAMFLYKELGSHLNNKYTKVSRVKVFEAPGAGAAYWEE</sequence>
<dbReference type="AlphaFoldDB" id="A0A1M6MMJ5"/>
<evidence type="ECO:0000256" key="7">
    <source>
        <dbReference type="PIRSR" id="PIRSR006113-2"/>
    </source>
</evidence>
<comment type="cofactor">
    <cofactor evidence="5 7">
        <name>Zn(2+)</name>
        <dbReference type="ChEBI" id="CHEBI:29105"/>
    </cofactor>
    <text evidence="5 7">Binds 1 zinc ion per subunit.</text>
</comment>
<feature type="active site" description="Charge relay system" evidence="6">
    <location>
        <position position="70"/>
    </location>
</feature>
<feature type="binding site" evidence="7">
    <location>
        <position position="32"/>
    </location>
    <ligand>
        <name>Zn(2+)</name>
        <dbReference type="ChEBI" id="CHEBI:29105"/>
    </ligand>
</feature>
<proteinExistence type="inferred from homology"/>
<keyword evidence="5 7" id="KW-0479">Metal-binding</keyword>
<evidence type="ECO:0000313" key="8">
    <source>
        <dbReference type="EMBL" id="SHJ84669.1"/>
    </source>
</evidence>
<accession>A0A1M6MMJ5</accession>
<comment type="pathway">
    <text evidence="1 5">Purine metabolism; 7-cyano-7-deazaguanine biosynthesis.</text>
</comment>
<dbReference type="PANTHER" id="PTHR12589:SF8">
    <property type="entry name" value="6-CARBOXY-5,6,7,8-TETRAHYDROPTERIN SYNTHASE"/>
    <property type="match status" value="1"/>
</dbReference>
<feature type="active site" description="Proton acceptor" evidence="6">
    <location>
        <position position="26"/>
    </location>
</feature>
<dbReference type="SUPFAM" id="SSF55620">
    <property type="entry name" value="Tetrahydrobiopterin biosynthesis enzymes-like"/>
    <property type="match status" value="1"/>
</dbReference>
<dbReference type="UniPathway" id="UPA00391"/>
<feature type="binding site" evidence="7">
    <location>
        <position position="30"/>
    </location>
    <ligand>
        <name>Zn(2+)</name>
        <dbReference type="ChEBI" id="CHEBI:29105"/>
    </ligand>
</feature>
<dbReference type="Gene3D" id="3.30.479.10">
    <property type="entry name" value="6-pyruvoyl tetrahydropterin synthase/QueD"/>
    <property type="match status" value="1"/>
</dbReference>
<dbReference type="GO" id="GO:0046872">
    <property type="term" value="F:metal ion binding"/>
    <property type="evidence" value="ECO:0007669"/>
    <property type="project" value="UniProtKB-KW"/>
</dbReference>